<dbReference type="Gene3D" id="2.60.40.790">
    <property type="match status" value="1"/>
</dbReference>
<feature type="compositionally biased region" description="Polar residues" evidence="3">
    <location>
        <begin position="129"/>
        <end position="141"/>
    </location>
</feature>
<dbReference type="EMBL" id="LR746280">
    <property type="protein sequence ID" value="CAA7410218.1"/>
    <property type="molecule type" value="Genomic_DNA"/>
</dbReference>
<reference evidence="5" key="1">
    <citation type="submission" date="2020-02" db="EMBL/GenBank/DDBJ databases">
        <authorList>
            <person name="Scholz U."/>
            <person name="Mascher M."/>
            <person name="Fiebig A."/>
        </authorList>
    </citation>
    <scope>NUCLEOTIDE SEQUENCE</scope>
</reference>
<dbReference type="Proteomes" id="UP000663760">
    <property type="component" value="Chromosome 17"/>
</dbReference>
<evidence type="ECO:0000256" key="2">
    <source>
        <dbReference type="RuleBase" id="RU003616"/>
    </source>
</evidence>
<evidence type="ECO:0000256" key="3">
    <source>
        <dbReference type="SAM" id="MobiDB-lite"/>
    </source>
</evidence>
<feature type="region of interest" description="Disordered" evidence="3">
    <location>
        <begin position="292"/>
        <end position="313"/>
    </location>
</feature>
<feature type="domain" description="SHSP" evidence="4">
    <location>
        <begin position="168"/>
        <end position="289"/>
    </location>
</feature>
<dbReference type="Pfam" id="PF00011">
    <property type="entry name" value="HSP20"/>
    <property type="match status" value="1"/>
</dbReference>
<name>A0A7I8LLS3_SPIIN</name>
<evidence type="ECO:0000313" key="6">
    <source>
        <dbReference type="Proteomes" id="UP000663760"/>
    </source>
</evidence>
<evidence type="ECO:0000313" key="5">
    <source>
        <dbReference type="EMBL" id="CAA7410218.1"/>
    </source>
</evidence>
<keyword evidence="6" id="KW-1185">Reference proteome</keyword>
<sequence length="330" mass="36360">MESRGCDSEVVRRRMSRIADHVAGCREDVAQPHRQLLPVNCSSTLNAVTPRRDSRTLFARQGSASQACFMRQVSVAQGLRAGGCAQQSSPINCLPPGNGDYSSQHSGGPLFARPSQRVSTPPLLKIHQPTAQENTEASTEQPRFARPGSGESEKEQLLCNRAVERSSPGSIELPPRMDVAETGVYHVLTLELPGANIVDIKVEVDDKNLTVTGKRSSPRWRMEAPSEDASITYHQKQILQGPYSVVWPLPSDVNRDSVSAELLVGQSIIKVFMPYDRNVLLSYINVCISPRHERVPSDNSPQGLQEGLKPMPTSELRKLLKPHEILQMAE</sequence>
<dbReference type="InterPro" id="IPR002068">
    <property type="entry name" value="A-crystallin/Hsp20_dom"/>
</dbReference>
<dbReference type="OrthoDB" id="1431247at2759"/>
<proteinExistence type="inferred from homology"/>
<gene>
    <name evidence="5" type="ORF">SI8410_17020896</name>
</gene>
<dbReference type="AlphaFoldDB" id="A0A7I8LLS3"/>
<comment type="similarity">
    <text evidence="1 2">Belongs to the small heat shock protein (HSP20) family.</text>
</comment>
<dbReference type="SUPFAM" id="SSF49764">
    <property type="entry name" value="HSP20-like chaperones"/>
    <property type="match status" value="1"/>
</dbReference>
<evidence type="ECO:0000256" key="1">
    <source>
        <dbReference type="PROSITE-ProRule" id="PRU00285"/>
    </source>
</evidence>
<feature type="region of interest" description="Disordered" evidence="3">
    <location>
        <begin position="129"/>
        <end position="155"/>
    </location>
</feature>
<dbReference type="CDD" id="cd06464">
    <property type="entry name" value="ACD_sHsps-like"/>
    <property type="match status" value="1"/>
</dbReference>
<organism evidence="5 6">
    <name type="scientific">Spirodela intermedia</name>
    <name type="common">Intermediate duckweed</name>
    <dbReference type="NCBI Taxonomy" id="51605"/>
    <lineage>
        <taxon>Eukaryota</taxon>
        <taxon>Viridiplantae</taxon>
        <taxon>Streptophyta</taxon>
        <taxon>Embryophyta</taxon>
        <taxon>Tracheophyta</taxon>
        <taxon>Spermatophyta</taxon>
        <taxon>Magnoliopsida</taxon>
        <taxon>Liliopsida</taxon>
        <taxon>Araceae</taxon>
        <taxon>Lemnoideae</taxon>
        <taxon>Spirodela</taxon>
    </lineage>
</organism>
<dbReference type="InterPro" id="IPR008978">
    <property type="entry name" value="HSP20-like_chaperone"/>
</dbReference>
<accession>A0A7I8LLS3</accession>
<dbReference type="PROSITE" id="PS01031">
    <property type="entry name" value="SHSP"/>
    <property type="match status" value="1"/>
</dbReference>
<protein>
    <recommendedName>
        <fullName evidence="4">SHSP domain-containing protein</fullName>
    </recommendedName>
</protein>
<evidence type="ECO:0000259" key="4">
    <source>
        <dbReference type="PROSITE" id="PS01031"/>
    </source>
</evidence>